<dbReference type="Proteomes" id="UP001186974">
    <property type="component" value="Unassembled WGS sequence"/>
</dbReference>
<evidence type="ECO:0000313" key="2">
    <source>
        <dbReference type="Proteomes" id="UP001186974"/>
    </source>
</evidence>
<dbReference type="EMBL" id="JAWDJW010000002">
    <property type="protein sequence ID" value="KAK3082304.1"/>
    <property type="molecule type" value="Genomic_DNA"/>
</dbReference>
<sequence>MAAQCHYELHVKTVKEEMVKRIKTLELENAELQGSVKQKDQWIEEILRRLKEDERGAEAIEKLKKGHTYDQVIEFLGRPMLDGMERLSPTTENSLTGNIVKRYESMMHGAMITQGLSERRWTSVIEQTNVIHHLMALYFAWVHPVHMLFSEKYFMSTLRCSDPADSTYCTPAMINAICAMGCNYFDGGDQEEGAGRRLGVQFLEQARRELTKEDPKKPTYSIAYAIIFLVEMSVGEARKASSHLRLAVETLREADKSSYASEAFEIAGWGIHTLNILWAGMTYQKPAAPVSTTLAVFTNVQSDTEFDYWQPYRTPGDSTRVESPSHAIQTAKELAKLCRIIHESINVYCGSRGKVSAKNIIALYGRYIGWKDSLSEDLSITAASVECLPHVLCLHINYHVALCQLFQPLLEYESVSPPARDLIRSICHRSAHDGINLFKEYRQIFTARYISPFQVFHILHLATTLTSQENPEVNETTSFCLETLHEALSGFPFVGPLQAMYCRIVTDRGFSLPEGLYELMDRRTNYDPEEFLDACERMTYRQPTELLMERLHPQLAQHFVAEWQNFIESRGGGEDVTMSDSSPSVESGSPGKTMDIQSLVNP</sequence>
<accession>A0ACC3E083</accession>
<protein>
    <submittedName>
        <fullName evidence="1">Uncharacterized protein</fullName>
    </submittedName>
</protein>
<gene>
    <name evidence="1" type="ORF">LTS18_007860</name>
</gene>
<evidence type="ECO:0000313" key="1">
    <source>
        <dbReference type="EMBL" id="KAK3082304.1"/>
    </source>
</evidence>
<organism evidence="1 2">
    <name type="scientific">Coniosporium uncinatum</name>
    <dbReference type="NCBI Taxonomy" id="93489"/>
    <lineage>
        <taxon>Eukaryota</taxon>
        <taxon>Fungi</taxon>
        <taxon>Dikarya</taxon>
        <taxon>Ascomycota</taxon>
        <taxon>Pezizomycotina</taxon>
        <taxon>Dothideomycetes</taxon>
        <taxon>Dothideomycetes incertae sedis</taxon>
        <taxon>Coniosporium</taxon>
    </lineage>
</organism>
<reference evidence="1" key="1">
    <citation type="submission" date="2024-09" db="EMBL/GenBank/DDBJ databases">
        <title>Black Yeasts Isolated from many extreme environments.</title>
        <authorList>
            <person name="Coleine C."/>
            <person name="Stajich J.E."/>
            <person name="Selbmann L."/>
        </authorList>
    </citation>
    <scope>NUCLEOTIDE SEQUENCE</scope>
    <source>
        <strain evidence="1">CCFEE 5737</strain>
    </source>
</reference>
<comment type="caution">
    <text evidence="1">The sequence shown here is derived from an EMBL/GenBank/DDBJ whole genome shotgun (WGS) entry which is preliminary data.</text>
</comment>
<proteinExistence type="predicted"/>
<keyword evidence="2" id="KW-1185">Reference proteome</keyword>
<name>A0ACC3E083_9PEZI</name>